<reference evidence="2 3" key="1">
    <citation type="submission" date="2015-04" db="EMBL/GenBank/DDBJ databases">
        <title>Lasius niger genome sequencing.</title>
        <authorList>
            <person name="Konorov E.A."/>
            <person name="Nikitin M.A."/>
            <person name="Kirill M.V."/>
            <person name="Chang P."/>
        </authorList>
    </citation>
    <scope>NUCLEOTIDE SEQUENCE [LARGE SCALE GENOMIC DNA]</scope>
    <source>
        <tissue evidence="2">Whole</tissue>
    </source>
</reference>
<evidence type="ECO:0000313" key="2">
    <source>
        <dbReference type="EMBL" id="KMQ81518.1"/>
    </source>
</evidence>
<feature type="transmembrane region" description="Helical" evidence="1">
    <location>
        <begin position="70"/>
        <end position="96"/>
    </location>
</feature>
<evidence type="ECO:0000313" key="3">
    <source>
        <dbReference type="Proteomes" id="UP000036403"/>
    </source>
</evidence>
<dbReference type="EMBL" id="LBMM01034783">
    <property type="protein sequence ID" value="KMQ81518.1"/>
    <property type="molecule type" value="Genomic_DNA"/>
</dbReference>
<accession>A0A0J7JT89</accession>
<sequence length="148" mass="17114">MDSTRFLPFANSGPSTPMNQSHISLAALLPNAPAHPNVKEWVDHHESIAVIHKRDDADTWRGWRRHLFRLVPFLTFANTGIYLAYLILRISCVIWAQKARHTIYAAAWMFIAVEIAVSIPPLMHNSWTMWSLKKRTRQKLRLKGYDVP</sequence>
<proteinExistence type="predicted"/>
<dbReference type="Proteomes" id="UP000036403">
    <property type="component" value="Unassembled WGS sequence"/>
</dbReference>
<feature type="transmembrane region" description="Helical" evidence="1">
    <location>
        <begin position="102"/>
        <end position="123"/>
    </location>
</feature>
<dbReference type="AlphaFoldDB" id="A0A0J7JT89"/>
<keyword evidence="1" id="KW-1133">Transmembrane helix</keyword>
<protein>
    <submittedName>
        <fullName evidence="2">Glycosyl protein</fullName>
    </submittedName>
</protein>
<name>A0A0J7JT89_LASNI</name>
<organism evidence="2 3">
    <name type="scientific">Lasius niger</name>
    <name type="common">Black garden ant</name>
    <dbReference type="NCBI Taxonomy" id="67767"/>
    <lineage>
        <taxon>Eukaryota</taxon>
        <taxon>Metazoa</taxon>
        <taxon>Ecdysozoa</taxon>
        <taxon>Arthropoda</taxon>
        <taxon>Hexapoda</taxon>
        <taxon>Insecta</taxon>
        <taxon>Pterygota</taxon>
        <taxon>Neoptera</taxon>
        <taxon>Endopterygota</taxon>
        <taxon>Hymenoptera</taxon>
        <taxon>Apocrita</taxon>
        <taxon>Aculeata</taxon>
        <taxon>Formicoidea</taxon>
        <taxon>Formicidae</taxon>
        <taxon>Formicinae</taxon>
        <taxon>Lasius</taxon>
        <taxon>Lasius</taxon>
    </lineage>
</organism>
<dbReference type="PaxDb" id="67767-A0A0J7JT89"/>
<comment type="caution">
    <text evidence="2">The sequence shown here is derived from an EMBL/GenBank/DDBJ whole genome shotgun (WGS) entry which is preliminary data.</text>
</comment>
<evidence type="ECO:0000256" key="1">
    <source>
        <dbReference type="SAM" id="Phobius"/>
    </source>
</evidence>
<keyword evidence="1" id="KW-0472">Membrane</keyword>
<gene>
    <name evidence="2" type="ORF">RF55_26095</name>
</gene>
<dbReference type="OrthoDB" id="72851at2759"/>
<dbReference type="STRING" id="67767.A0A0J7JT89"/>
<keyword evidence="3" id="KW-1185">Reference proteome</keyword>
<feature type="non-terminal residue" evidence="2">
    <location>
        <position position="148"/>
    </location>
</feature>
<keyword evidence="1" id="KW-0812">Transmembrane</keyword>